<dbReference type="Gene3D" id="1.20.1250.20">
    <property type="entry name" value="MFS general substrate transporter like domains"/>
    <property type="match status" value="1"/>
</dbReference>
<evidence type="ECO:0000256" key="4">
    <source>
        <dbReference type="ARBA" id="ARBA00022989"/>
    </source>
</evidence>
<dbReference type="GeneID" id="20667525"/>
<dbReference type="PROSITE" id="PS00216">
    <property type="entry name" value="SUGAR_TRANSPORT_1"/>
    <property type="match status" value="1"/>
</dbReference>
<dbReference type="InterPro" id="IPR005829">
    <property type="entry name" value="Sugar_transporter_CS"/>
</dbReference>
<evidence type="ECO:0000256" key="3">
    <source>
        <dbReference type="ARBA" id="ARBA00022692"/>
    </source>
</evidence>
<dbReference type="InterPro" id="IPR011701">
    <property type="entry name" value="MFS"/>
</dbReference>
<feature type="transmembrane region" description="Helical" evidence="7">
    <location>
        <begin position="153"/>
        <end position="170"/>
    </location>
</feature>
<evidence type="ECO:0000313" key="8">
    <source>
        <dbReference type="EMBL" id="ETW80498.1"/>
    </source>
</evidence>
<dbReference type="OrthoDB" id="419616at2759"/>
<keyword evidence="4 7" id="KW-1133">Transmembrane helix</keyword>
<evidence type="ECO:0000256" key="6">
    <source>
        <dbReference type="SAM" id="MobiDB-lite"/>
    </source>
</evidence>
<keyword evidence="8" id="KW-0762">Sugar transport</keyword>
<feature type="region of interest" description="Disordered" evidence="6">
    <location>
        <begin position="1"/>
        <end position="38"/>
    </location>
</feature>
<evidence type="ECO:0000256" key="7">
    <source>
        <dbReference type="SAM" id="Phobius"/>
    </source>
</evidence>
<dbReference type="SUPFAM" id="SSF103473">
    <property type="entry name" value="MFS general substrate transporter"/>
    <property type="match status" value="1"/>
</dbReference>
<feature type="transmembrane region" description="Helical" evidence="7">
    <location>
        <begin position="284"/>
        <end position="312"/>
    </location>
</feature>
<dbReference type="HOGENOM" id="CLU_001265_54_6_1"/>
<evidence type="ECO:0000256" key="5">
    <source>
        <dbReference type="ARBA" id="ARBA00023136"/>
    </source>
</evidence>
<dbReference type="Proteomes" id="UP000030671">
    <property type="component" value="Unassembled WGS sequence"/>
</dbReference>
<keyword evidence="3 7" id="KW-0812">Transmembrane</keyword>
<dbReference type="GO" id="GO:0016020">
    <property type="term" value="C:membrane"/>
    <property type="evidence" value="ECO:0007669"/>
    <property type="project" value="UniProtKB-SubCell"/>
</dbReference>
<reference evidence="8 9" key="1">
    <citation type="journal article" date="2012" name="New Phytol.">
        <title>Insight into trade-off between wood decay and parasitism from the genome of a fungal forest pathogen.</title>
        <authorList>
            <person name="Olson A."/>
            <person name="Aerts A."/>
            <person name="Asiegbu F."/>
            <person name="Belbahri L."/>
            <person name="Bouzid O."/>
            <person name="Broberg A."/>
            <person name="Canback B."/>
            <person name="Coutinho P.M."/>
            <person name="Cullen D."/>
            <person name="Dalman K."/>
            <person name="Deflorio G."/>
            <person name="van Diepen L.T."/>
            <person name="Dunand C."/>
            <person name="Duplessis S."/>
            <person name="Durling M."/>
            <person name="Gonthier P."/>
            <person name="Grimwood J."/>
            <person name="Fossdal C.G."/>
            <person name="Hansson D."/>
            <person name="Henrissat B."/>
            <person name="Hietala A."/>
            <person name="Himmelstrand K."/>
            <person name="Hoffmeister D."/>
            <person name="Hogberg N."/>
            <person name="James T.Y."/>
            <person name="Karlsson M."/>
            <person name="Kohler A."/>
            <person name="Kues U."/>
            <person name="Lee Y.H."/>
            <person name="Lin Y.C."/>
            <person name="Lind M."/>
            <person name="Lindquist E."/>
            <person name="Lombard V."/>
            <person name="Lucas S."/>
            <person name="Lunden K."/>
            <person name="Morin E."/>
            <person name="Murat C."/>
            <person name="Park J."/>
            <person name="Raffaello T."/>
            <person name="Rouze P."/>
            <person name="Salamov A."/>
            <person name="Schmutz J."/>
            <person name="Solheim H."/>
            <person name="Stahlberg J."/>
            <person name="Velez H."/>
            <person name="de Vries R.P."/>
            <person name="Wiebenga A."/>
            <person name="Woodward S."/>
            <person name="Yakovlev I."/>
            <person name="Garbelotto M."/>
            <person name="Martin F."/>
            <person name="Grigoriev I.V."/>
            <person name="Stenlid J."/>
        </authorList>
    </citation>
    <scope>NUCLEOTIDE SEQUENCE [LARGE SCALE GENOMIC DNA]</scope>
    <source>
        <strain evidence="8 9">TC 32-1</strain>
    </source>
</reference>
<dbReference type="eggNOG" id="KOG2615">
    <property type="taxonomic scope" value="Eukaryota"/>
</dbReference>
<evidence type="ECO:0000256" key="1">
    <source>
        <dbReference type="ARBA" id="ARBA00004141"/>
    </source>
</evidence>
<proteinExistence type="predicted"/>
<evidence type="ECO:0000256" key="2">
    <source>
        <dbReference type="ARBA" id="ARBA00022448"/>
    </source>
</evidence>
<keyword evidence="9" id="KW-1185">Reference proteome</keyword>
<dbReference type="AlphaFoldDB" id="W4K3T6"/>
<feature type="transmembrane region" description="Helical" evidence="7">
    <location>
        <begin position="250"/>
        <end position="272"/>
    </location>
</feature>
<name>W4K3T6_HETIT</name>
<dbReference type="RefSeq" id="XP_009547237.1">
    <property type="nucleotide sequence ID" value="XM_009548942.1"/>
</dbReference>
<dbReference type="InterPro" id="IPR036259">
    <property type="entry name" value="MFS_trans_sf"/>
</dbReference>
<dbReference type="KEGG" id="hir:HETIRDRAFT_154817"/>
<dbReference type="Pfam" id="PF07690">
    <property type="entry name" value="MFS_1"/>
    <property type="match status" value="1"/>
</dbReference>
<feature type="transmembrane region" description="Helical" evidence="7">
    <location>
        <begin position="208"/>
        <end position="230"/>
    </location>
</feature>
<feature type="transmembrane region" description="Helical" evidence="7">
    <location>
        <begin position="375"/>
        <end position="396"/>
    </location>
</feature>
<feature type="transmembrane region" description="Helical" evidence="7">
    <location>
        <begin position="343"/>
        <end position="363"/>
    </location>
</feature>
<evidence type="ECO:0000313" key="9">
    <source>
        <dbReference type="Proteomes" id="UP000030671"/>
    </source>
</evidence>
<dbReference type="GO" id="GO:0022857">
    <property type="term" value="F:transmembrane transporter activity"/>
    <property type="evidence" value="ECO:0007669"/>
    <property type="project" value="InterPro"/>
</dbReference>
<dbReference type="InParanoid" id="W4K3T6"/>
<feature type="transmembrane region" description="Helical" evidence="7">
    <location>
        <begin position="493"/>
        <end position="511"/>
    </location>
</feature>
<organism evidence="8 9">
    <name type="scientific">Heterobasidion irregulare (strain TC 32-1)</name>
    <dbReference type="NCBI Taxonomy" id="747525"/>
    <lineage>
        <taxon>Eukaryota</taxon>
        <taxon>Fungi</taxon>
        <taxon>Dikarya</taxon>
        <taxon>Basidiomycota</taxon>
        <taxon>Agaricomycotina</taxon>
        <taxon>Agaricomycetes</taxon>
        <taxon>Russulales</taxon>
        <taxon>Bondarzewiaceae</taxon>
        <taxon>Heterobasidion</taxon>
        <taxon>Heterobasidion annosum species complex</taxon>
    </lineage>
</organism>
<feature type="transmembrane region" description="Helical" evidence="7">
    <location>
        <begin position="467"/>
        <end position="487"/>
    </location>
</feature>
<feature type="compositionally biased region" description="Low complexity" evidence="6">
    <location>
        <begin position="1"/>
        <end position="16"/>
    </location>
</feature>
<dbReference type="PANTHER" id="PTHR23504:SF15">
    <property type="entry name" value="MAJOR FACILITATOR SUPERFAMILY (MFS) PROFILE DOMAIN-CONTAINING PROTEIN"/>
    <property type="match status" value="1"/>
</dbReference>
<gene>
    <name evidence="8" type="ORF">HETIRDRAFT_154817</name>
</gene>
<dbReference type="EMBL" id="KI925459">
    <property type="protein sequence ID" value="ETW80498.1"/>
    <property type="molecule type" value="Genomic_DNA"/>
</dbReference>
<protein>
    <submittedName>
        <fullName evidence="8">MFS sugar transporter</fullName>
    </submittedName>
</protein>
<sequence length="520" mass="54565">MSAPSLLSSGLSSTLSGGLGEHNHAPHGGPLAGEQFDETNPLLPSASAVIPPLPYQAALQNARLLMRMTPLPVMQLACLCALHLVEPMVMGQISPSVNAMLADFRPALPEVGEDMPASAGPLSGIFDSAFSTMQLFAVHQLVRISDKIGRRPIMLWSVAGMAMSSFLFGFSRSVPVAVLISCITSLSSANMAVVTSMLGEITDSSNQAIAFSVFGFAEPLGNTVGAFIGTTFSNPAATYPRVCDNFFFRAFPNFLSGILTAGVAFACMNFAYHFMNEVRHNRSIITHGIIALLSAPHLRAVCLSGLALSFIATAHDTAFALLSTAPIETGGLAFSTADAEYCLVLAGGLASLLQLLVLPLLLARHGHARVHSACAALWPWCFALLPLANAAAWLGLPDEAGDRRDAPRGLEHVHPRARAVVWGGVVAMIALAKSARMAFSINMILVKERAPNAASLGAANGLSQSGMALAQAAASAFVNALAALSLGHEGARQYLWIVGLVIISFVGLWSAKDVERGVED</sequence>
<dbReference type="PANTHER" id="PTHR23504">
    <property type="entry name" value="MAJOR FACILITATOR SUPERFAMILY DOMAIN-CONTAINING PROTEIN 10"/>
    <property type="match status" value="1"/>
</dbReference>
<feature type="transmembrane region" description="Helical" evidence="7">
    <location>
        <begin position="176"/>
        <end position="196"/>
    </location>
</feature>
<accession>W4K3T6</accession>
<keyword evidence="2" id="KW-0813">Transport</keyword>
<keyword evidence="5 7" id="KW-0472">Membrane</keyword>
<comment type="subcellular location">
    <subcellularLocation>
        <location evidence="1">Membrane</location>
        <topology evidence="1">Multi-pass membrane protein</topology>
    </subcellularLocation>
</comment>